<name>A0AAD3MRR4_LATJO</name>
<dbReference type="AlphaFoldDB" id="A0AAD3MRR4"/>
<evidence type="ECO:0000313" key="3">
    <source>
        <dbReference type="Proteomes" id="UP001279410"/>
    </source>
</evidence>
<reference evidence="2" key="1">
    <citation type="submission" date="2022-08" db="EMBL/GenBank/DDBJ databases">
        <title>Genome sequencing of akame (Lates japonicus).</title>
        <authorList>
            <person name="Hashiguchi Y."/>
            <person name="Takahashi H."/>
        </authorList>
    </citation>
    <scope>NUCLEOTIDE SEQUENCE</scope>
    <source>
        <strain evidence="2">Kochi</strain>
    </source>
</reference>
<organism evidence="2 3">
    <name type="scientific">Lates japonicus</name>
    <name type="common">Japanese lates</name>
    <dbReference type="NCBI Taxonomy" id="270547"/>
    <lineage>
        <taxon>Eukaryota</taxon>
        <taxon>Metazoa</taxon>
        <taxon>Chordata</taxon>
        <taxon>Craniata</taxon>
        <taxon>Vertebrata</taxon>
        <taxon>Euteleostomi</taxon>
        <taxon>Actinopterygii</taxon>
        <taxon>Neopterygii</taxon>
        <taxon>Teleostei</taxon>
        <taxon>Neoteleostei</taxon>
        <taxon>Acanthomorphata</taxon>
        <taxon>Carangaria</taxon>
        <taxon>Carangaria incertae sedis</taxon>
        <taxon>Centropomidae</taxon>
        <taxon>Lates</taxon>
    </lineage>
</organism>
<dbReference type="Proteomes" id="UP001279410">
    <property type="component" value="Unassembled WGS sequence"/>
</dbReference>
<evidence type="ECO:0000313" key="2">
    <source>
        <dbReference type="EMBL" id="GLD59863.1"/>
    </source>
</evidence>
<sequence length="96" mass="10132">MQHNFSISPGSSAEALVSLKEGSLSNTLNEKNSFPRAHNTRGRHSSLTMDTAQTPHSSAMYPSLSLLLLACSSATGPFMSQSAGVSIKPQKAKLSL</sequence>
<protein>
    <submittedName>
        <fullName evidence="2">Protein lin-9 homolog isoform X1</fullName>
    </submittedName>
</protein>
<dbReference type="EMBL" id="BRZM01000038">
    <property type="protein sequence ID" value="GLD59863.1"/>
    <property type="molecule type" value="Genomic_DNA"/>
</dbReference>
<feature type="compositionally biased region" description="Polar residues" evidence="1">
    <location>
        <begin position="45"/>
        <end position="54"/>
    </location>
</feature>
<proteinExistence type="predicted"/>
<accession>A0AAD3MRR4</accession>
<feature type="region of interest" description="Disordered" evidence="1">
    <location>
        <begin position="26"/>
        <end position="54"/>
    </location>
</feature>
<keyword evidence="3" id="KW-1185">Reference proteome</keyword>
<gene>
    <name evidence="2" type="ORF">AKAME5_001182300</name>
</gene>
<comment type="caution">
    <text evidence="2">The sequence shown here is derived from an EMBL/GenBank/DDBJ whole genome shotgun (WGS) entry which is preliminary data.</text>
</comment>
<evidence type="ECO:0000256" key="1">
    <source>
        <dbReference type="SAM" id="MobiDB-lite"/>
    </source>
</evidence>